<dbReference type="Proteomes" id="UP000078062">
    <property type="component" value="Chromosome"/>
</dbReference>
<name>A0A1A9HEL3_HELPX</name>
<dbReference type="PATRIC" id="fig|210.2441.peg.689"/>
<proteinExistence type="predicted"/>
<sequence length="153" mass="17199">MAYTYNPNNEMNILGRAFNTAVFSNNPTFDITPFDLGGEQMECTFERPSVNRLPATTQTIASANIYMPTTIKIPILKTSSVYKIGLNARMQNSILGECVLKDDAGYQCVIKQVTLDFNVRDLETSTEFAIKGNFYLDQDLIKIPIKKQNLKSL</sequence>
<evidence type="ECO:0000313" key="2">
    <source>
        <dbReference type="Proteomes" id="UP000078062"/>
    </source>
</evidence>
<reference evidence="1 2" key="1">
    <citation type="submission" date="2014-04" db="EMBL/GenBank/DDBJ databases">
        <title>Detecting global and local adaptation in a worldwide sample of Helicobacter pylori genomes.</title>
        <authorList>
            <person name="Montano V."/>
            <person name="Didelot X."/>
            <person name="Foll M."/>
            <person name="Linz B."/>
            <person name="Reinhardt R."/>
            <person name="Suerbaum S."/>
            <person name="Moodley Y."/>
            <person name="Jensen J.D."/>
        </authorList>
    </citation>
    <scope>NUCLEOTIDE SEQUENCE [LARGE SCALE GENOMIC DNA]</scope>
    <source>
        <strain evidence="1 2">K26A1</strain>
    </source>
</reference>
<accession>A0A1A9HEL3</accession>
<dbReference type="EMBL" id="CP011486">
    <property type="protein sequence ID" value="ANH48241.1"/>
    <property type="molecule type" value="Genomic_DNA"/>
</dbReference>
<evidence type="ECO:0000313" key="1">
    <source>
        <dbReference type="EMBL" id="ANH48241.1"/>
    </source>
</evidence>
<dbReference type="AlphaFoldDB" id="A0A1A9HEL3"/>
<organism evidence="1 2">
    <name type="scientific">Helicobacter pylori</name>
    <name type="common">Campylobacter pylori</name>
    <dbReference type="NCBI Taxonomy" id="210"/>
    <lineage>
        <taxon>Bacteria</taxon>
        <taxon>Pseudomonadati</taxon>
        <taxon>Campylobacterota</taxon>
        <taxon>Epsilonproteobacteria</taxon>
        <taxon>Campylobacterales</taxon>
        <taxon>Helicobacteraceae</taxon>
        <taxon>Helicobacter</taxon>
    </lineage>
</organism>
<dbReference type="RefSeq" id="WP_064434577.1">
    <property type="nucleotide sequence ID" value="NZ_CP011486.1"/>
</dbReference>
<gene>
    <name evidence="1" type="ORF">AA977_03355</name>
</gene>
<protein>
    <submittedName>
        <fullName evidence="1">Uncharacterized protein</fullName>
    </submittedName>
</protein>